<evidence type="ECO:0000313" key="3">
    <source>
        <dbReference type="Proteomes" id="UP000027100"/>
    </source>
</evidence>
<keyword evidence="3" id="KW-1185">Reference proteome</keyword>
<evidence type="ECO:0000256" key="1">
    <source>
        <dbReference type="SAM" id="MobiDB-lite"/>
    </source>
</evidence>
<feature type="compositionally biased region" description="Low complexity" evidence="1">
    <location>
        <begin position="95"/>
        <end position="115"/>
    </location>
</feature>
<feature type="region of interest" description="Disordered" evidence="1">
    <location>
        <begin position="89"/>
        <end position="115"/>
    </location>
</feature>
<proteinExistence type="predicted"/>
<dbReference type="STRING" id="1280954.HPO_04425"/>
<sequence>MVRGFNVSSAQVNGSDDTWSEQSRPLLQVEDIRAATGGDYGLLESRDWGFFTVAMPNFWERPEMSGMLRDVHLKPDKYDWLKIDPLALPAPPPSSSAASAALSDPDADPANPGKP</sequence>
<name>A0A062VJ31_9PROT</name>
<dbReference type="Proteomes" id="UP000027100">
    <property type="component" value="Unassembled WGS sequence"/>
</dbReference>
<comment type="caution">
    <text evidence="2">The sequence shown here is derived from an EMBL/GenBank/DDBJ whole genome shotgun (WGS) entry which is preliminary data.</text>
</comment>
<accession>A0A062VJ31</accession>
<organism evidence="2 3">
    <name type="scientific">Hyphomonas polymorpha PS728</name>
    <dbReference type="NCBI Taxonomy" id="1280954"/>
    <lineage>
        <taxon>Bacteria</taxon>
        <taxon>Pseudomonadati</taxon>
        <taxon>Pseudomonadota</taxon>
        <taxon>Alphaproteobacteria</taxon>
        <taxon>Hyphomonadales</taxon>
        <taxon>Hyphomonadaceae</taxon>
        <taxon>Hyphomonas</taxon>
    </lineage>
</organism>
<protein>
    <submittedName>
        <fullName evidence="2">Type IV secretory pathway VirD4 component</fullName>
    </submittedName>
</protein>
<dbReference type="PATRIC" id="fig|1280954.3.peg.897"/>
<dbReference type="RefSeq" id="WP_035595060.1">
    <property type="nucleotide sequence ID" value="NZ_ARYM01000004.1"/>
</dbReference>
<reference evidence="2 3" key="1">
    <citation type="journal article" date="2014" name="Antonie Van Leeuwenhoek">
        <title>Hyphomonas beringensis sp. nov. and Hyphomonas chukchiensis sp. nov., isolated from surface seawater of the Bering Sea and Chukchi Sea.</title>
        <authorList>
            <person name="Li C."/>
            <person name="Lai Q."/>
            <person name="Li G."/>
            <person name="Dong C."/>
            <person name="Wang J."/>
            <person name="Liao Y."/>
            <person name="Shao Z."/>
        </authorList>
    </citation>
    <scope>NUCLEOTIDE SEQUENCE [LARGE SCALE GENOMIC DNA]</scope>
    <source>
        <strain evidence="2 3">PS728</strain>
    </source>
</reference>
<dbReference type="AlphaFoldDB" id="A0A062VJ31"/>
<feature type="region of interest" description="Disordered" evidence="1">
    <location>
        <begin position="1"/>
        <end position="25"/>
    </location>
</feature>
<dbReference type="EMBL" id="ARYM01000004">
    <property type="protein sequence ID" value="KCZ99604.1"/>
    <property type="molecule type" value="Genomic_DNA"/>
</dbReference>
<evidence type="ECO:0000313" key="2">
    <source>
        <dbReference type="EMBL" id="KCZ99604.1"/>
    </source>
</evidence>
<gene>
    <name evidence="2" type="ORF">HPO_04425</name>
</gene>